<protein>
    <submittedName>
        <fullName evidence="1">Uncharacterized protein</fullName>
    </submittedName>
</protein>
<accession>A0A6J5SB85</accession>
<name>A0A6J5SB85_9CAUD</name>
<evidence type="ECO:0000313" key="1">
    <source>
        <dbReference type="EMBL" id="CAB4211094.1"/>
    </source>
</evidence>
<reference evidence="1" key="1">
    <citation type="submission" date="2020-05" db="EMBL/GenBank/DDBJ databases">
        <authorList>
            <person name="Chiriac C."/>
            <person name="Salcher M."/>
            <person name="Ghai R."/>
            <person name="Kavagutti S V."/>
        </authorList>
    </citation>
    <scope>NUCLEOTIDE SEQUENCE</scope>
</reference>
<organism evidence="1">
    <name type="scientific">uncultured Caudovirales phage</name>
    <dbReference type="NCBI Taxonomy" id="2100421"/>
    <lineage>
        <taxon>Viruses</taxon>
        <taxon>Duplodnaviria</taxon>
        <taxon>Heunggongvirae</taxon>
        <taxon>Uroviricota</taxon>
        <taxon>Caudoviricetes</taxon>
        <taxon>Peduoviridae</taxon>
        <taxon>Maltschvirus</taxon>
        <taxon>Maltschvirus maltsch</taxon>
    </lineage>
</organism>
<proteinExistence type="predicted"/>
<feature type="non-terminal residue" evidence="1">
    <location>
        <position position="1"/>
    </location>
</feature>
<gene>
    <name evidence="1" type="ORF">UFOVP1417_83</name>
</gene>
<dbReference type="EMBL" id="LR797366">
    <property type="protein sequence ID" value="CAB4211094.1"/>
    <property type="molecule type" value="Genomic_DNA"/>
</dbReference>
<sequence length="87" mass="9931">KPQDPTQVLMAETQRKAQYDQARLQIDQQKVSRETQLDQIKMQERQMELAAKQQINDADNRTAKELAVFEAEHGNKSNLSTGHGINP</sequence>